<sequence length="179" mass="18842">MPERTCPLAQTGATVRSRTLAPSLLAFALLAVPLAAHPSPVLLWNVTTSVPTGLYGLAGTAAIERGDLVAAHLPGRVRALAAERRYVPASVPVIKRVAGVPGDLVCGMSAQVTVNGAPVASRRQRDAAGRLLPHWHGCERLLPGRVFLLGDAPDSFDGRYFGPIESAGVLGEARLLWRS</sequence>
<keyword evidence="3" id="KW-1185">Reference proteome</keyword>
<accession>A0ABU8RU50</accession>
<gene>
    <name evidence="2" type="ORF">WG901_08145</name>
</gene>
<evidence type="ECO:0000259" key="1">
    <source>
        <dbReference type="Pfam" id="PF10502"/>
    </source>
</evidence>
<proteinExistence type="predicted"/>
<evidence type="ECO:0000313" key="2">
    <source>
        <dbReference type="EMBL" id="MEJ5976601.1"/>
    </source>
</evidence>
<dbReference type="Pfam" id="PF10502">
    <property type="entry name" value="Peptidase_S26"/>
    <property type="match status" value="1"/>
</dbReference>
<reference evidence="2 3" key="1">
    <citation type="submission" date="2024-03" db="EMBL/GenBank/DDBJ databases">
        <authorList>
            <person name="Jo J.-H."/>
        </authorList>
    </citation>
    <scope>NUCLEOTIDE SEQUENCE [LARGE SCALE GENOMIC DNA]</scope>
    <source>
        <strain evidence="2 3">PS1R-30</strain>
    </source>
</reference>
<evidence type="ECO:0000313" key="3">
    <source>
        <dbReference type="Proteomes" id="UP001361239"/>
    </source>
</evidence>
<comment type="caution">
    <text evidence="2">The sequence shown here is derived from an EMBL/GenBank/DDBJ whole genome shotgun (WGS) entry which is preliminary data.</text>
</comment>
<dbReference type="SUPFAM" id="SSF51306">
    <property type="entry name" value="LexA/Signal peptidase"/>
    <property type="match status" value="1"/>
</dbReference>
<dbReference type="RefSeq" id="WP_339586507.1">
    <property type="nucleotide sequence ID" value="NZ_JBBHJZ010000001.1"/>
</dbReference>
<dbReference type="InterPro" id="IPR019533">
    <property type="entry name" value="Peptidase_S26"/>
</dbReference>
<feature type="domain" description="Peptidase S26" evidence="1">
    <location>
        <begin position="24"/>
        <end position="177"/>
    </location>
</feature>
<organism evidence="2 3">
    <name type="scientific">Novosphingobium anseongense</name>
    <dbReference type="NCBI Taxonomy" id="3133436"/>
    <lineage>
        <taxon>Bacteria</taxon>
        <taxon>Pseudomonadati</taxon>
        <taxon>Pseudomonadota</taxon>
        <taxon>Alphaproteobacteria</taxon>
        <taxon>Sphingomonadales</taxon>
        <taxon>Sphingomonadaceae</taxon>
        <taxon>Novosphingobium</taxon>
    </lineage>
</organism>
<dbReference type="EMBL" id="JBBHJZ010000001">
    <property type="protein sequence ID" value="MEJ5976601.1"/>
    <property type="molecule type" value="Genomic_DNA"/>
</dbReference>
<dbReference type="InterPro" id="IPR036286">
    <property type="entry name" value="LexA/Signal_pep-like_sf"/>
</dbReference>
<protein>
    <submittedName>
        <fullName evidence="2">S26 family signal peptidase</fullName>
    </submittedName>
</protein>
<dbReference type="Proteomes" id="UP001361239">
    <property type="component" value="Unassembled WGS sequence"/>
</dbReference>
<dbReference type="Gene3D" id="2.10.109.10">
    <property type="entry name" value="Umud Fragment, subunit A"/>
    <property type="match status" value="1"/>
</dbReference>
<name>A0ABU8RU50_9SPHN</name>